<reference evidence="1 2" key="1">
    <citation type="submission" date="2019-07" db="EMBL/GenBank/DDBJ databases">
        <title>Whole genome shotgun sequence of Reyranella soli NBRC 108950.</title>
        <authorList>
            <person name="Hosoyama A."/>
            <person name="Uohara A."/>
            <person name="Ohji S."/>
            <person name="Ichikawa N."/>
        </authorList>
    </citation>
    <scope>NUCLEOTIDE SEQUENCE [LARGE SCALE GENOMIC DNA]</scope>
    <source>
        <strain evidence="1 2">NBRC 108950</strain>
    </source>
</reference>
<dbReference type="EMBL" id="BKAJ01000092">
    <property type="protein sequence ID" value="GEP58058.1"/>
    <property type="molecule type" value="Genomic_DNA"/>
</dbReference>
<proteinExistence type="predicted"/>
<comment type="caution">
    <text evidence="1">The sequence shown here is derived from an EMBL/GenBank/DDBJ whole genome shotgun (WGS) entry which is preliminary data.</text>
</comment>
<sequence length="346" mass="37907">MTATISIANGGFTINGTPTYAGRSWKGHRIEGLLFNSRMANAIADDENPSTRGAWSYADGDWDAERSTREFIAALPSYRDHGLLAVCINIQGGSPQGYSWHQPWKIGGFTADGTIKPAWLARLDKVIKACDALSMVVILGLFYGKQSPTLKDETAVKAAVTNTVDWLLQQNATNVLLEIGNEVDLPNVFVHPIITAARCHELIDLAKKRSQGKLLVSTSLISINAPSEAILATSDFHLPHGNGVSGPDGPPQSSPHGIRLQVARWRAGAGYRGQPMVYNEDDHFDFDKPDNHLVAAIDSGASWGYFDFRRIRERFEDGFQSLPVDWTISSVRKQAFFGLLREITGA</sequence>
<evidence type="ECO:0000313" key="2">
    <source>
        <dbReference type="Proteomes" id="UP000321058"/>
    </source>
</evidence>
<evidence type="ECO:0000313" key="1">
    <source>
        <dbReference type="EMBL" id="GEP58058.1"/>
    </source>
</evidence>
<dbReference type="RefSeq" id="WP_147152929.1">
    <property type="nucleotide sequence ID" value="NZ_BKAJ01000092.1"/>
</dbReference>
<dbReference type="OrthoDB" id="7813231at2"/>
<dbReference type="InterPro" id="IPR017853">
    <property type="entry name" value="GH"/>
</dbReference>
<dbReference type="Proteomes" id="UP000321058">
    <property type="component" value="Unassembled WGS sequence"/>
</dbReference>
<protein>
    <recommendedName>
        <fullName evidence="3">Glycoside hydrolase family 5 domain-containing protein</fullName>
    </recommendedName>
</protein>
<dbReference type="Gene3D" id="3.20.20.80">
    <property type="entry name" value="Glycosidases"/>
    <property type="match status" value="1"/>
</dbReference>
<keyword evidence="2" id="KW-1185">Reference proteome</keyword>
<evidence type="ECO:0008006" key="3">
    <source>
        <dbReference type="Google" id="ProtNLM"/>
    </source>
</evidence>
<accession>A0A512NGJ2</accession>
<organism evidence="1 2">
    <name type="scientific">Reyranella soli</name>
    <dbReference type="NCBI Taxonomy" id="1230389"/>
    <lineage>
        <taxon>Bacteria</taxon>
        <taxon>Pseudomonadati</taxon>
        <taxon>Pseudomonadota</taxon>
        <taxon>Alphaproteobacteria</taxon>
        <taxon>Hyphomicrobiales</taxon>
        <taxon>Reyranellaceae</taxon>
        <taxon>Reyranella</taxon>
    </lineage>
</organism>
<dbReference type="SUPFAM" id="SSF51445">
    <property type="entry name" value="(Trans)glycosidases"/>
    <property type="match status" value="1"/>
</dbReference>
<gene>
    <name evidence="1" type="ORF">RSO01_52240</name>
</gene>
<dbReference type="AlphaFoldDB" id="A0A512NGJ2"/>
<name>A0A512NGJ2_9HYPH</name>